<dbReference type="Proteomes" id="UP000823850">
    <property type="component" value="Unassembled WGS sequence"/>
</dbReference>
<feature type="domain" description="DUF3048" evidence="3">
    <location>
        <begin position="77"/>
        <end position="225"/>
    </location>
</feature>
<feature type="compositionally biased region" description="Basic and acidic residues" evidence="1">
    <location>
        <begin position="48"/>
        <end position="60"/>
    </location>
</feature>
<gene>
    <name evidence="5" type="ORF">H9913_03865</name>
</gene>
<name>A0A9D2R636_9FIRM</name>
<evidence type="ECO:0000259" key="3">
    <source>
        <dbReference type="Pfam" id="PF11258"/>
    </source>
</evidence>
<sequence>MYMKFRKIIWMLTFFVLAGTVAACGRKEKPEEDIPKVQNEQSSEPEESTQKEEEQEKEVKEEPEEPEEKIPADQNLLTGVPDLTDGAIGKRPVAVMVNNVSYAMPQYGVEEADIIFEIPVEGDATRFMALYGDYTQVPKICPIRSCRYYFPALSQGFDAFYVNWGSDDTIGEYLEALDLDQIEGITNTGGLFGRDQDRLNQGYALEHTGYFDGTKLPSYIESQGLRTDLKEDKKGPAFLFNGLEEQLKPEGSDCTNVQINFGAQSSAFTYDAGRKVYLKQINGQAQTDGKTGNQLAFTNVFVLETDISVRDSVGHKEIDWDGGPDSTGYYVSNGGVQKIIWSKDPNNENSYLRFYDQSGQEIAINRGKTYIALNYKNQATFQ</sequence>
<dbReference type="PROSITE" id="PS51257">
    <property type="entry name" value="PROKAR_LIPOPROTEIN"/>
    <property type="match status" value="1"/>
</dbReference>
<dbReference type="Pfam" id="PF11258">
    <property type="entry name" value="DUF3048"/>
    <property type="match status" value="1"/>
</dbReference>
<dbReference type="InterPro" id="IPR023158">
    <property type="entry name" value="YerB-like_sf"/>
</dbReference>
<feature type="chain" id="PRO_5038822486" evidence="2">
    <location>
        <begin position="24"/>
        <end position="382"/>
    </location>
</feature>
<dbReference type="Pfam" id="PF17479">
    <property type="entry name" value="DUF3048_C"/>
    <property type="match status" value="1"/>
</dbReference>
<reference evidence="5" key="1">
    <citation type="journal article" date="2021" name="PeerJ">
        <title>Extensive microbial diversity within the chicken gut microbiome revealed by metagenomics and culture.</title>
        <authorList>
            <person name="Gilroy R."/>
            <person name="Ravi A."/>
            <person name="Getino M."/>
            <person name="Pursley I."/>
            <person name="Horton D.L."/>
            <person name="Alikhan N.F."/>
            <person name="Baker D."/>
            <person name="Gharbi K."/>
            <person name="Hall N."/>
            <person name="Watson M."/>
            <person name="Adriaenssens E.M."/>
            <person name="Foster-Nyarko E."/>
            <person name="Jarju S."/>
            <person name="Secka A."/>
            <person name="Antonio M."/>
            <person name="Oren A."/>
            <person name="Chaudhuri R.R."/>
            <person name="La Ragione R."/>
            <person name="Hildebrand F."/>
            <person name="Pallen M.J."/>
        </authorList>
    </citation>
    <scope>NUCLEOTIDE SEQUENCE</scope>
    <source>
        <strain evidence="5">ChiW19-6364</strain>
    </source>
</reference>
<protein>
    <submittedName>
        <fullName evidence="5">DUF3048 domain-containing protein</fullName>
    </submittedName>
</protein>
<accession>A0A9D2R636</accession>
<feature type="region of interest" description="Disordered" evidence="1">
    <location>
        <begin position="27"/>
        <end position="81"/>
    </location>
</feature>
<dbReference type="AlphaFoldDB" id="A0A9D2R636"/>
<feature type="signal peptide" evidence="2">
    <location>
        <begin position="1"/>
        <end position="23"/>
    </location>
</feature>
<evidence type="ECO:0000313" key="6">
    <source>
        <dbReference type="Proteomes" id="UP000823850"/>
    </source>
</evidence>
<dbReference type="Gene3D" id="3.50.90.10">
    <property type="entry name" value="YerB-like"/>
    <property type="match status" value="1"/>
</dbReference>
<dbReference type="InterPro" id="IPR021416">
    <property type="entry name" value="DUF3048_N"/>
</dbReference>
<evidence type="ECO:0000256" key="1">
    <source>
        <dbReference type="SAM" id="MobiDB-lite"/>
    </source>
</evidence>
<evidence type="ECO:0000256" key="2">
    <source>
        <dbReference type="SAM" id="SignalP"/>
    </source>
</evidence>
<dbReference type="EMBL" id="DWUX01000070">
    <property type="protein sequence ID" value="HJD39140.1"/>
    <property type="molecule type" value="Genomic_DNA"/>
</dbReference>
<organism evidence="5 6">
    <name type="scientific">Candidatus Blautia stercoripullorum</name>
    <dbReference type="NCBI Taxonomy" id="2838502"/>
    <lineage>
        <taxon>Bacteria</taxon>
        <taxon>Bacillati</taxon>
        <taxon>Bacillota</taxon>
        <taxon>Clostridia</taxon>
        <taxon>Lachnospirales</taxon>
        <taxon>Lachnospiraceae</taxon>
        <taxon>Blautia</taxon>
    </lineage>
</organism>
<dbReference type="SUPFAM" id="SSF159774">
    <property type="entry name" value="YerB-like"/>
    <property type="match status" value="1"/>
</dbReference>
<feature type="domain" description="DUF3048" evidence="4">
    <location>
        <begin position="257"/>
        <end position="371"/>
    </location>
</feature>
<reference evidence="5" key="2">
    <citation type="submission" date="2021-04" db="EMBL/GenBank/DDBJ databases">
        <authorList>
            <person name="Gilroy R."/>
        </authorList>
    </citation>
    <scope>NUCLEOTIDE SEQUENCE</scope>
    <source>
        <strain evidence="5">ChiW19-6364</strain>
    </source>
</reference>
<keyword evidence="2" id="KW-0732">Signal</keyword>
<evidence type="ECO:0000313" key="5">
    <source>
        <dbReference type="EMBL" id="HJD39140.1"/>
    </source>
</evidence>
<dbReference type="InterPro" id="IPR035328">
    <property type="entry name" value="DUF3048_C"/>
</dbReference>
<evidence type="ECO:0000259" key="4">
    <source>
        <dbReference type="Pfam" id="PF17479"/>
    </source>
</evidence>
<comment type="caution">
    <text evidence="5">The sequence shown here is derived from an EMBL/GenBank/DDBJ whole genome shotgun (WGS) entry which is preliminary data.</text>
</comment>
<proteinExistence type="predicted"/>